<dbReference type="PANTHER" id="PTHR33446:SF2">
    <property type="entry name" value="PROTEIN TONB"/>
    <property type="match status" value="1"/>
</dbReference>
<organism evidence="11 12">
    <name type="scientific">Candidatus Odoribacter faecigallinarum</name>
    <dbReference type="NCBI Taxonomy" id="2838706"/>
    <lineage>
        <taxon>Bacteria</taxon>
        <taxon>Pseudomonadati</taxon>
        <taxon>Bacteroidota</taxon>
        <taxon>Bacteroidia</taxon>
        <taxon>Bacteroidales</taxon>
        <taxon>Odoribacteraceae</taxon>
        <taxon>Odoribacter</taxon>
    </lineage>
</organism>
<evidence type="ECO:0000256" key="9">
    <source>
        <dbReference type="ARBA" id="ARBA00023136"/>
    </source>
</evidence>
<evidence type="ECO:0000256" key="2">
    <source>
        <dbReference type="ARBA" id="ARBA00006555"/>
    </source>
</evidence>
<feature type="domain" description="TonB C-terminal" evidence="10">
    <location>
        <begin position="140"/>
        <end position="231"/>
    </location>
</feature>
<dbReference type="AlphaFoldDB" id="A0A9D1UZK2"/>
<protein>
    <submittedName>
        <fullName evidence="11">Energy transducer TonB</fullName>
    </submittedName>
</protein>
<keyword evidence="8" id="KW-1133">Transmembrane helix</keyword>
<sequence>MEVKKSQKANLELKKGVFFEVGLTLALALLLLAFEWKSSTEEVEQFQTVAEEQIEEEIIPITQQMMKPPPPPPPAPKLTDLIEIVEDDTMIDEDLEILDAEDDSENTEVTDYNADMFGDYEGEATGDTEVFMVVENMPTFPGGNVQQWISKHVKYPVLAMENGIQGKVYVQFVIEKDGSITGVKVVRGVDSSLDKEAVRVVKSMPKWKPGKQRGKPVRVSFTLPINFQLAN</sequence>
<keyword evidence="4" id="KW-1003">Cell membrane</keyword>
<dbReference type="InterPro" id="IPR037682">
    <property type="entry name" value="TonB_C"/>
</dbReference>
<dbReference type="GO" id="GO:0015031">
    <property type="term" value="P:protein transport"/>
    <property type="evidence" value="ECO:0007669"/>
    <property type="project" value="UniProtKB-KW"/>
</dbReference>
<evidence type="ECO:0000256" key="5">
    <source>
        <dbReference type="ARBA" id="ARBA00022519"/>
    </source>
</evidence>
<keyword evidence="6" id="KW-0812">Transmembrane</keyword>
<keyword evidence="3" id="KW-0813">Transport</keyword>
<dbReference type="Pfam" id="PF03544">
    <property type="entry name" value="TonB_C"/>
    <property type="match status" value="1"/>
</dbReference>
<dbReference type="Proteomes" id="UP000824202">
    <property type="component" value="Unassembled WGS sequence"/>
</dbReference>
<dbReference type="FunFam" id="3.30.1150.10:FF:000002">
    <property type="entry name" value="Energy transducer TonB"/>
    <property type="match status" value="1"/>
</dbReference>
<comment type="similarity">
    <text evidence="2">Belongs to the TonB family.</text>
</comment>
<dbReference type="GO" id="GO:0055085">
    <property type="term" value="P:transmembrane transport"/>
    <property type="evidence" value="ECO:0007669"/>
    <property type="project" value="InterPro"/>
</dbReference>
<evidence type="ECO:0000313" key="11">
    <source>
        <dbReference type="EMBL" id="HIX03411.1"/>
    </source>
</evidence>
<evidence type="ECO:0000259" key="10">
    <source>
        <dbReference type="PROSITE" id="PS52015"/>
    </source>
</evidence>
<evidence type="ECO:0000256" key="3">
    <source>
        <dbReference type="ARBA" id="ARBA00022448"/>
    </source>
</evidence>
<dbReference type="Gene3D" id="3.30.1150.10">
    <property type="match status" value="1"/>
</dbReference>
<name>A0A9D1UZK2_9BACT</name>
<evidence type="ECO:0000256" key="7">
    <source>
        <dbReference type="ARBA" id="ARBA00022927"/>
    </source>
</evidence>
<dbReference type="InterPro" id="IPR003538">
    <property type="entry name" value="TonB"/>
</dbReference>
<reference evidence="11" key="2">
    <citation type="submission" date="2021-04" db="EMBL/GenBank/DDBJ databases">
        <authorList>
            <person name="Gilroy R."/>
        </authorList>
    </citation>
    <scope>NUCLEOTIDE SEQUENCE</scope>
    <source>
        <strain evidence="11">23274</strain>
    </source>
</reference>
<evidence type="ECO:0000256" key="8">
    <source>
        <dbReference type="ARBA" id="ARBA00022989"/>
    </source>
</evidence>
<dbReference type="PRINTS" id="PR01374">
    <property type="entry name" value="TONBPROTEIN"/>
</dbReference>
<accession>A0A9D1UZK2</accession>
<evidence type="ECO:0000256" key="1">
    <source>
        <dbReference type="ARBA" id="ARBA00004383"/>
    </source>
</evidence>
<evidence type="ECO:0000256" key="6">
    <source>
        <dbReference type="ARBA" id="ARBA00022692"/>
    </source>
</evidence>
<keyword evidence="5" id="KW-0997">Cell inner membrane</keyword>
<reference evidence="11" key="1">
    <citation type="journal article" date="2021" name="PeerJ">
        <title>Extensive microbial diversity within the chicken gut microbiome revealed by metagenomics and culture.</title>
        <authorList>
            <person name="Gilroy R."/>
            <person name="Ravi A."/>
            <person name="Getino M."/>
            <person name="Pursley I."/>
            <person name="Horton D.L."/>
            <person name="Alikhan N.F."/>
            <person name="Baker D."/>
            <person name="Gharbi K."/>
            <person name="Hall N."/>
            <person name="Watson M."/>
            <person name="Adriaenssens E.M."/>
            <person name="Foster-Nyarko E."/>
            <person name="Jarju S."/>
            <person name="Secka A."/>
            <person name="Antonio M."/>
            <person name="Oren A."/>
            <person name="Chaudhuri R.R."/>
            <person name="La Ragione R."/>
            <person name="Hildebrand F."/>
            <person name="Pallen M.J."/>
        </authorList>
    </citation>
    <scope>NUCLEOTIDE SEQUENCE</scope>
    <source>
        <strain evidence="11">23274</strain>
    </source>
</reference>
<keyword evidence="9" id="KW-0472">Membrane</keyword>
<dbReference type="InterPro" id="IPR006260">
    <property type="entry name" value="TonB/TolA_C"/>
</dbReference>
<evidence type="ECO:0000313" key="12">
    <source>
        <dbReference type="Proteomes" id="UP000824202"/>
    </source>
</evidence>
<dbReference type="SUPFAM" id="SSF74653">
    <property type="entry name" value="TolA/TonB C-terminal domain"/>
    <property type="match status" value="1"/>
</dbReference>
<proteinExistence type="inferred from homology"/>
<dbReference type="GO" id="GO:0098797">
    <property type="term" value="C:plasma membrane protein complex"/>
    <property type="evidence" value="ECO:0007669"/>
    <property type="project" value="TreeGrafter"/>
</dbReference>
<dbReference type="NCBIfam" id="TIGR01352">
    <property type="entry name" value="tonB_Cterm"/>
    <property type="match status" value="1"/>
</dbReference>
<dbReference type="EMBL" id="DXFT01000093">
    <property type="protein sequence ID" value="HIX03411.1"/>
    <property type="molecule type" value="Genomic_DNA"/>
</dbReference>
<comment type="subcellular location">
    <subcellularLocation>
        <location evidence="1">Cell inner membrane</location>
        <topology evidence="1">Single-pass membrane protein</topology>
        <orientation evidence="1">Periplasmic side</orientation>
    </subcellularLocation>
</comment>
<comment type="caution">
    <text evidence="11">The sequence shown here is derived from an EMBL/GenBank/DDBJ whole genome shotgun (WGS) entry which is preliminary data.</text>
</comment>
<dbReference type="GO" id="GO:0015891">
    <property type="term" value="P:siderophore transport"/>
    <property type="evidence" value="ECO:0007669"/>
    <property type="project" value="InterPro"/>
</dbReference>
<gene>
    <name evidence="11" type="ORF">H9863_04745</name>
</gene>
<dbReference type="GO" id="GO:0030288">
    <property type="term" value="C:outer membrane-bounded periplasmic space"/>
    <property type="evidence" value="ECO:0007669"/>
    <property type="project" value="InterPro"/>
</dbReference>
<dbReference type="PANTHER" id="PTHR33446">
    <property type="entry name" value="PROTEIN TONB-RELATED"/>
    <property type="match status" value="1"/>
</dbReference>
<dbReference type="PROSITE" id="PS52015">
    <property type="entry name" value="TONB_CTD"/>
    <property type="match status" value="1"/>
</dbReference>
<evidence type="ECO:0000256" key="4">
    <source>
        <dbReference type="ARBA" id="ARBA00022475"/>
    </source>
</evidence>
<keyword evidence="7" id="KW-0653">Protein transport</keyword>
<dbReference type="GO" id="GO:0031992">
    <property type="term" value="F:energy transducer activity"/>
    <property type="evidence" value="ECO:0007669"/>
    <property type="project" value="InterPro"/>
</dbReference>
<dbReference type="InterPro" id="IPR051045">
    <property type="entry name" value="TonB-dependent_transducer"/>
</dbReference>